<dbReference type="Gene3D" id="1.20.1280.50">
    <property type="match status" value="1"/>
</dbReference>
<dbReference type="Pfam" id="PF23622">
    <property type="entry name" value="LRR_At1g61320_AtMIF1"/>
    <property type="match status" value="1"/>
</dbReference>
<dbReference type="PROSITE" id="PS50181">
    <property type="entry name" value="FBOX"/>
    <property type="match status" value="1"/>
</dbReference>
<evidence type="ECO:0000313" key="2">
    <source>
        <dbReference type="EMBL" id="CAI0457350.1"/>
    </source>
</evidence>
<sequence length="496" mass="56074">MSSICSFTEQIVEEDKGDDPEAVAAGYSVFTGKEPEGLQGEGSSSSNSCLDRISGLPDEILVKILSALALEEAVRTAVLSNRWKDLWKSAVTILDFEAPTKLEQIQDIFGTPREELQRLQEEHRRWFIDWVNGVVTQLQEHNSCAPKLSKFRVCFNLCKACNYRGDIDEWLEFAISKGVEYLELSFNLYYELGTWDRKCYRFSQDCSRHIKTPTGLANIKSLRSLRLCSVDVKGELLQHLISNCPLLEELVVHKSSLLRTLKVVGSLTSPIPLKHLELTHCQHLQSLEIDHAPHLAHLTHEGHQGVELRVDNCARLVDVNFVCQSIPGSMIQSFCRYAGQLESLTLELSYGGLSFPDVGELHLKWLTLRLHASKDDSMLGMIPLIDACPRLQKLTVKLHTDTGNQCRRYRHVKKCRESIKVVEIVGFSGYHVDCEFVDYVLEHYVGLETIVIDRGLTTPFKGRLTNYCGEEQANIARKLALELKSKASRSVEFVVI</sequence>
<dbReference type="AlphaFoldDB" id="A0AAV0NFM6"/>
<gene>
    <name evidence="2" type="ORF">LITE_LOCUS33109</name>
</gene>
<feature type="domain" description="F-box" evidence="1">
    <location>
        <begin position="50"/>
        <end position="96"/>
    </location>
</feature>
<name>A0AAV0NFM6_9ROSI</name>
<dbReference type="EMBL" id="CAMGYJ010000008">
    <property type="protein sequence ID" value="CAI0457350.1"/>
    <property type="molecule type" value="Genomic_DNA"/>
</dbReference>
<dbReference type="SUPFAM" id="SSF52047">
    <property type="entry name" value="RNI-like"/>
    <property type="match status" value="1"/>
</dbReference>
<accession>A0AAV0NFM6</accession>
<organism evidence="2 3">
    <name type="scientific">Linum tenue</name>
    <dbReference type="NCBI Taxonomy" id="586396"/>
    <lineage>
        <taxon>Eukaryota</taxon>
        <taxon>Viridiplantae</taxon>
        <taxon>Streptophyta</taxon>
        <taxon>Embryophyta</taxon>
        <taxon>Tracheophyta</taxon>
        <taxon>Spermatophyta</taxon>
        <taxon>Magnoliopsida</taxon>
        <taxon>eudicotyledons</taxon>
        <taxon>Gunneridae</taxon>
        <taxon>Pentapetalae</taxon>
        <taxon>rosids</taxon>
        <taxon>fabids</taxon>
        <taxon>Malpighiales</taxon>
        <taxon>Linaceae</taxon>
        <taxon>Linum</taxon>
    </lineage>
</organism>
<proteinExistence type="predicted"/>
<reference evidence="2" key="1">
    <citation type="submission" date="2022-08" db="EMBL/GenBank/DDBJ databases">
        <authorList>
            <person name="Gutierrez-Valencia J."/>
        </authorList>
    </citation>
    <scope>NUCLEOTIDE SEQUENCE</scope>
</reference>
<dbReference type="PANTHER" id="PTHR34145:SF68">
    <property type="entry name" value="FBD DOMAIN-CONTAINING PROTEIN"/>
    <property type="match status" value="1"/>
</dbReference>
<dbReference type="Gene3D" id="3.80.10.10">
    <property type="entry name" value="Ribonuclease Inhibitor"/>
    <property type="match status" value="1"/>
</dbReference>
<dbReference type="Pfam" id="PF00646">
    <property type="entry name" value="F-box"/>
    <property type="match status" value="1"/>
</dbReference>
<dbReference type="PANTHER" id="PTHR34145">
    <property type="entry name" value="OS02G0105600 PROTEIN"/>
    <property type="match status" value="1"/>
</dbReference>
<evidence type="ECO:0000259" key="1">
    <source>
        <dbReference type="PROSITE" id="PS50181"/>
    </source>
</evidence>
<dbReference type="InterPro" id="IPR001810">
    <property type="entry name" value="F-box_dom"/>
</dbReference>
<dbReference type="CDD" id="cd22160">
    <property type="entry name" value="F-box_AtFBL13-like"/>
    <property type="match status" value="1"/>
</dbReference>
<dbReference type="Proteomes" id="UP001154282">
    <property type="component" value="Unassembled WGS sequence"/>
</dbReference>
<dbReference type="SUPFAM" id="SSF81383">
    <property type="entry name" value="F-box domain"/>
    <property type="match status" value="1"/>
</dbReference>
<dbReference type="InterPro" id="IPR036047">
    <property type="entry name" value="F-box-like_dom_sf"/>
</dbReference>
<keyword evidence="3" id="KW-1185">Reference proteome</keyword>
<comment type="caution">
    <text evidence="2">The sequence shown here is derived from an EMBL/GenBank/DDBJ whole genome shotgun (WGS) entry which is preliminary data.</text>
</comment>
<dbReference type="InterPro" id="IPR053772">
    <property type="entry name" value="At1g61320/At1g61330-like"/>
</dbReference>
<dbReference type="InterPro" id="IPR053781">
    <property type="entry name" value="F-box_AtFBL13-like"/>
</dbReference>
<dbReference type="InterPro" id="IPR032675">
    <property type="entry name" value="LRR_dom_sf"/>
</dbReference>
<protein>
    <recommendedName>
        <fullName evidence="1">F-box domain-containing protein</fullName>
    </recommendedName>
</protein>
<evidence type="ECO:0000313" key="3">
    <source>
        <dbReference type="Proteomes" id="UP001154282"/>
    </source>
</evidence>
<dbReference type="InterPro" id="IPR055357">
    <property type="entry name" value="LRR_At1g61320_AtMIF1"/>
</dbReference>